<keyword evidence="17" id="KW-1185">Reference proteome</keyword>
<evidence type="ECO:0000256" key="14">
    <source>
        <dbReference type="SAM" id="Phobius"/>
    </source>
</evidence>
<comment type="catalytic activity">
    <reaction evidence="11">
        <text>Zn(2+)(in) = Zn(2+)(out)</text>
        <dbReference type="Rhea" id="RHEA:29351"/>
        <dbReference type="ChEBI" id="CHEBI:29105"/>
    </reaction>
</comment>
<keyword evidence="7" id="KW-0864">Zinc transport</keyword>
<evidence type="ECO:0000256" key="2">
    <source>
        <dbReference type="ARBA" id="ARBA00004601"/>
    </source>
</evidence>
<evidence type="ECO:0000256" key="9">
    <source>
        <dbReference type="ARBA" id="ARBA00023065"/>
    </source>
</evidence>
<feature type="transmembrane region" description="Helical" evidence="14">
    <location>
        <begin position="261"/>
        <end position="283"/>
    </location>
</feature>
<dbReference type="PANTHER" id="PTHR45755:SF4">
    <property type="entry name" value="ZINC TRANSPORTER 7"/>
    <property type="match status" value="1"/>
</dbReference>
<feature type="transmembrane region" description="Helical" evidence="14">
    <location>
        <begin position="6"/>
        <end position="22"/>
    </location>
</feature>
<evidence type="ECO:0000313" key="16">
    <source>
        <dbReference type="EMBL" id="CAG5104975.1"/>
    </source>
</evidence>
<dbReference type="InterPro" id="IPR027469">
    <property type="entry name" value="Cation_efflux_TMD_sf"/>
</dbReference>
<organism evidence="16 17">
    <name type="scientific">Oikopleura dioica</name>
    <name type="common">Tunicate</name>
    <dbReference type="NCBI Taxonomy" id="34765"/>
    <lineage>
        <taxon>Eukaryota</taxon>
        <taxon>Metazoa</taxon>
        <taxon>Chordata</taxon>
        <taxon>Tunicata</taxon>
        <taxon>Appendicularia</taxon>
        <taxon>Copelata</taxon>
        <taxon>Oikopleuridae</taxon>
        <taxon>Oikopleura</taxon>
    </lineage>
</organism>
<evidence type="ECO:0000256" key="13">
    <source>
        <dbReference type="SAM" id="MobiDB-lite"/>
    </source>
</evidence>
<keyword evidence="9" id="KW-0406">Ion transport</keyword>
<feature type="transmembrane region" description="Helical" evidence="14">
    <location>
        <begin position="125"/>
        <end position="147"/>
    </location>
</feature>
<feature type="transmembrane region" description="Helical" evidence="14">
    <location>
        <begin position="94"/>
        <end position="113"/>
    </location>
</feature>
<comment type="subcellular location">
    <subcellularLocation>
        <location evidence="2">Golgi apparatus</location>
        <location evidence="2">trans-Golgi network</location>
    </subcellularLocation>
    <subcellularLocation>
        <location evidence="1">Membrane</location>
        <topology evidence="1">Multi-pass membrane protein</topology>
    </subcellularLocation>
</comment>
<evidence type="ECO:0000256" key="6">
    <source>
        <dbReference type="ARBA" id="ARBA00022692"/>
    </source>
</evidence>
<gene>
    <name evidence="16" type="ORF">OKIOD_LOCUS10486</name>
</gene>
<keyword evidence="6 14" id="KW-0812">Transmembrane</keyword>
<keyword evidence="8 14" id="KW-1133">Transmembrane helix</keyword>
<sequence>MLWYFIVIFGMIGFGLYKVFSMDKGNELPHGLFDEKPKPGMRVIQKFKEYFRKIIKEKDTRNLFFFICINLSFAFVELFYGIWTNSLGLVSDAFHMFFDCSALLLGLVAAVVARWSPNDRYTYGYVRADTLAGFVNAIFLVFIAFFILSEAIERLVEPVHIHHEKLLSVSIMGLLVNIIGIFVFAHGGSHGHSHGGHGHSHGGHSHGHSHGHVSAAAADHGHSHGHSHGDHGHSHGHSHGDTYGDNSTGNMAIMQGAFLHILADTMGSVGVIISTLLIDWFGWHRADPIASIFIAIMTLISVKPLLMETTTTLLQRSPPELDNTLPSAYSQLMRLEGVERLEEAHAWTLAKGQTICSVKIKTSIDANPRKITQDATNAIMSAGVHRVFIHLN</sequence>
<reference evidence="16 17" key="1">
    <citation type="submission" date="2021-04" db="EMBL/GenBank/DDBJ databases">
        <authorList>
            <person name="Bliznina A."/>
        </authorList>
    </citation>
    <scope>NUCLEOTIDE SEQUENCE [LARGE SCALE GENOMIC DNA]</scope>
</reference>
<evidence type="ECO:0000256" key="10">
    <source>
        <dbReference type="ARBA" id="ARBA00023136"/>
    </source>
</evidence>
<name>A0ABN7SQG2_OIKDI</name>
<comment type="function">
    <text evidence="12">Zinc ion transporter mediating zinc entry from the cytosol into the lumen of organelles along the secretory pathway. By contributing to zinc ion homeostasis within the early secretory pathway, regulates the activation and folding of enzymes like alkaline phosphatases.</text>
</comment>
<feature type="transmembrane region" description="Helical" evidence="14">
    <location>
        <begin position="289"/>
        <end position="306"/>
    </location>
</feature>
<dbReference type="InterPro" id="IPR045316">
    <property type="entry name" value="Msc2-like"/>
</dbReference>
<evidence type="ECO:0000313" key="17">
    <source>
        <dbReference type="Proteomes" id="UP001158576"/>
    </source>
</evidence>
<evidence type="ECO:0000256" key="4">
    <source>
        <dbReference type="ARBA" id="ARBA00011182"/>
    </source>
</evidence>
<keyword evidence="10 14" id="KW-0472">Membrane</keyword>
<dbReference type="InterPro" id="IPR002524">
    <property type="entry name" value="Cation_efflux"/>
</dbReference>
<comment type="similarity">
    <text evidence="3">Belongs to the cation diffusion facilitator (CDF) transporter (TC 2.A.4) family. SLC30A subfamily.</text>
</comment>
<evidence type="ECO:0000256" key="12">
    <source>
        <dbReference type="ARBA" id="ARBA00046010"/>
    </source>
</evidence>
<accession>A0ABN7SQG2</accession>
<feature type="transmembrane region" description="Helical" evidence="14">
    <location>
        <begin position="167"/>
        <end position="185"/>
    </location>
</feature>
<comment type="subunit">
    <text evidence="4">Homooligomer.</text>
</comment>
<dbReference type="Proteomes" id="UP001158576">
    <property type="component" value="Chromosome 1"/>
</dbReference>
<dbReference type="PANTHER" id="PTHR45755">
    <property type="match status" value="1"/>
</dbReference>
<dbReference type="NCBIfam" id="TIGR01297">
    <property type="entry name" value="CDF"/>
    <property type="match status" value="1"/>
</dbReference>
<dbReference type="EMBL" id="OU015566">
    <property type="protein sequence ID" value="CAG5104975.1"/>
    <property type="molecule type" value="Genomic_DNA"/>
</dbReference>
<evidence type="ECO:0000256" key="1">
    <source>
        <dbReference type="ARBA" id="ARBA00004141"/>
    </source>
</evidence>
<evidence type="ECO:0000256" key="3">
    <source>
        <dbReference type="ARBA" id="ARBA00008873"/>
    </source>
</evidence>
<feature type="transmembrane region" description="Helical" evidence="14">
    <location>
        <begin position="62"/>
        <end position="82"/>
    </location>
</feature>
<evidence type="ECO:0000256" key="8">
    <source>
        <dbReference type="ARBA" id="ARBA00022989"/>
    </source>
</evidence>
<keyword evidence="5" id="KW-0813">Transport</keyword>
<feature type="compositionally biased region" description="Basic and acidic residues" evidence="13">
    <location>
        <begin position="219"/>
        <end position="242"/>
    </location>
</feature>
<protein>
    <submittedName>
        <fullName evidence="16">Oidioi.mRNA.OKI2018_I69.chr1.g1721.t1.cds</fullName>
    </submittedName>
</protein>
<evidence type="ECO:0000256" key="7">
    <source>
        <dbReference type="ARBA" id="ARBA00022906"/>
    </source>
</evidence>
<evidence type="ECO:0000259" key="15">
    <source>
        <dbReference type="Pfam" id="PF01545"/>
    </source>
</evidence>
<evidence type="ECO:0000256" key="5">
    <source>
        <dbReference type="ARBA" id="ARBA00022448"/>
    </source>
</evidence>
<dbReference type="SUPFAM" id="SSF161111">
    <property type="entry name" value="Cation efflux protein transmembrane domain-like"/>
    <property type="match status" value="1"/>
</dbReference>
<feature type="region of interest" description="Disordered" evidence="13">
    <location>
        <begin position="192"/>
        <end position="244"/>
    </location>
</feature>
<dbReference type="Gene3D" id="1.20.1510.10">
    <property type="entry name" value="Cation efflux protein transmembrane domain"/>
    <property type="match status" value="1"/>
</dbReference>
<dbReference type="InterPro" id="IPR058533">
    <property type="entry name" value="Cation_efflux_TM"/>
</dbReference>
<feature type="domain" description="Cation efflux protein transmembrane" evidence="15">
    <location>
        <begin position="63"/>
        <end position="314"/>
    </location>
</feature>
<keyword evidence="7" id="KW-0862">Zinc</keyword>
<dbReference type="Pfam" id="PF01545">
    <property type="entry name" value="Cation_efflux"/>
    <property type="match status" value="1"/>
</dbReference>
<feature type="compositionally biased region" description="Basic residues" evidence="13">
    <location>
        <begin position="192"/>
        <end position="211"/>
    </location>
</feature>
<evidence type="ECO:0000256" key="11">
    <source>
        <dbReference type="ARBA" id="ARBA00034634"/>
    </source>
</evidence>
<proteinExistence type="inferred from homology"/>